<protein>
    <submittedName>
        <fullName evidence="2">Uncharacterized protein</fullName>
    </submittedName>
</protein>
<accession>A0A8X6SER5</accession>
<evidence type="ECO:0000313" key="3">
    <source>
        <dbReference type="Proteomes" id="UP000887159"/>
    </source>
</evidence>
<gene>
    <name evidence="2" type="ORF">TNCV_1799341</name>
</gene>
<name>A0A8X6SER5_TRICX</name>
<evidence type="ECO:0000313" key="2">
    <source>
        <dbReference type="EMBL" id="GFY12512.1"/>
    </source>
</evidence>
<feature type="region of interest" description="Disordered" evidence="1">
    <location>
        <begin position="29"/>
        <end position="51"/>
    </location>
</feature>
<dbReference type="AlphaFoldDB" id="A0A8X6SER5"/>
<sequence length="84" mass="9639">MLSGHRLTRVTQSTIRSVSDINSVEMRSQTVMTGQTSKKSYSSFSRSSRDPGRVLVHDCPVLVLRHLRNFHFKTMLEGHIRKKP</sequence>
<comment type="caution">
    <text evidence="2">The sequence shown here is derived from an EMBL/GenBank/DDBJ whole genome shotgun (WGS) entry which is preliminary data.</text>
</comment>
<organism evidence="2 3">
    <name type="scientific">Trichonephila clavipes</name>
    <name type="common">Golden silk orbweaver</name>
    <name type="synonym">Nephila clavipes</name>
    <dbReference type="NCBI Taxonomy" id="2585209"/>
    <lineage>
        <taxon>Eukaryota</taxon>
        <taxon>Metazoa</taxon>
        <taxon>Ecdysozoa</taxon>
        <taxon>Arthropoda</taxon>
        <taxon>Chelicerata</taxon>
        <taxon>Arachnida</taxon>
        <taxon>Araneae</taxon>
        <taxon>Araneomorphae</taxon>
        <taxon>Entelegynae</taxon>
        <taxon>Araneoidea</taxon>
        <taxon>Nephilidae</taxon>
        <taxon>Trichonephila</taxon>
    </lineage>
</organism>
<keyword evidence="3" id="KW-1185">Reference proteome</keyword>
<proteinExistence type="predicted"/>
<dbReference type="EMBL" id="BMAU01021314">
    <property type="protein sequence ID" value="GFY12512.1"/>
    <property type="molecule type" value="Genomic_DNA"/>
</dbReference>
<evidence type="ECO:0000256" key="1">
    <source>
        <dbReference type="SAM" id="MobiDB-lite"/>
    </source>
</evidence>
<dbReference type="Proteomes" id="UP000887159">
    <property type="component" value="Unassembled WGS sequence"/>
</dbReference>
<feature type="compositionally biased region" description="Low complexity" evidence="1">
    <location>
        <begin position="37"/>
        <end position="46"/>
    </location>
</feature>
<reference evidence="2" key="1">
    <citation type="submission" date="2020-08" db="EMBL/GenBank/DDBJ databases">
        <title>Multicomponent nature underlies the extraordinary mechanical properties of spider dragline silk.</title>
        <authorList>
            <person name="Kono N."/>
            <person name="Nakamura H."/>
            <person name="Mori M."/>
            <person name="Yoshida Y."/>
            <person name="Ohtoshi R."/>
            <person name="Malay A.D."/>
            <person name="Moran D.A.P."/>
            <person name="Tomita M."/>
            <person name="Numata K."/>
            <person name="Arakawa K."/>
        </authorList>
    </citation>
    <scope>NUCLEOTIDE SEQUENCE</scope>
</reference>